<dbReference type="InterPro" id="IPR042565">
    <property type="entry name" value="T7SS_EssB_C"/>
</dbReference>
<evidence type="ECO:0000313" key="3">
    <source>
        <dbReference type="Proteomes" id="UP000294743"/>
    </source>
</evidence>
<keyword evidence="3" id="KW-1185">Reference proteome</keyword>
<dbReference type="AlphaFoldDB" id="A0A4R7Z839"/>
<dbReference type="Gene3D" id="1.25.40.680">
    <property type="entry name" value="Type VII secretion system EssB, C-terminal-like domain"/>
    <property type="match status" value="1"/>
</dbReference>
<evidence type="ECO:0000256" key="1">
    <source>
        <dbReference type="SAM" id="Phobius"/>
    </source>
</evidence>
<sequence length="366" mass="42443">MGNITVEIKKADVVASSEHDFKRVTKEHRNLLHLEVEKNDDMYLYEYTVDEYTTLDEIKNLNLPDKYRVLLNLLSLSELANTLHLYLDPTNVYVNYNLEVKVAFRDLYAKDEIGHEERFINNYLILLGSILNDKTEFATIQQGGVNILKKHALTKKYASLKDVESIRNQLIEDLQAERTRRETKLSLVNKKTYIRMKWAVRILFLCVIVLAVLFGYFKFVQEPYKNSINKGYESYIVSDYTATIKELKNTSVSKMSKTTKYVLATSYIKSDALTDEQKSNILSGITITSEEKILDFWVYLAKDDVEESIDIAKQLGNTEYMVYGYMKQKAAIEIDSSLSGAERETKLNEVNQKLNQYKVDKNEKED</sequence>
<keyword evidence="1" id="KW-0812">Transmembrane</keyword>
<accession>A0A4R7Z839</accession>
<keyword evidence="1" id="KW-0472">Membrane</keyword>
<feature type="transmembrane region" description="Helical" evidence="1">
    <location>
        <begin position="198"/>
        <end position="217"/>
    </location>
</feature>
<organism evidence="2 3">
    <name type="scientific">Breznakia blatticola</name>
    <dbReference type="NCBI Taxonomy" id="1754012"/>
    <lineage>
        <taxon>Bacteria</taxon>
        <taxon>Bacillati</taxon>
        <taxon>Bacillota</taxon>
        <taxon>Erysipelotrichia</taxon>
        <taxon>Erysipelotrichales</taxon>
        <taxon>Erysipelotrichaceae</taxon>
        <taxon>Breznakia</taxon>
    </lineage>
</organism>
<reference evidence="2 3" key="1">
    <citation type="submission" date="2019-03" db="EMBL/GenBank/DDBJ databases">
        <title>Genomic Encyclopedia of Type Strains, Phase IV (KMG-IV): sequencing the most valuable type-strain genomes for metagenomic binning, comparative biology and taxonomic classification.</title>
        <authorList>
            <person name="Goeker M."/>
        </authorList>
    </citation>
    <scope>NUCLEOTIDE SEQUENCE [LARGE SCALE GENOMIC DNA]</scope>
    <source>
        <strain evidence="2 3">DSM 28867</strain>
    </source>
</reference>
<gene>
    <name evidence="2" type="ORF">EDD63_1843</name>
</gene>
<dbReference type="InterPro" id="IPR018778">
    <property type="entry name" value="T7SS_EssB"/>
</dbReference>
<keyword evidence="1" id="KW-1133">Transmembrane helix</keyword>
<evidence type="ECO:0000313" key="2">
    <source>
        <dbReference type="EMBL" id="TDW07792.1"/>
    </source>
</evidence>
<comment type="caution">
    <text evidence="2">The sequence shown here is derived from an EMBL/GenBank/DDBJ whole genome shotgun (WGS) entry which is preliminary data.</text>
</comment>
<protein>
    <submittedName>
        <fullName evidence="2">Type VII secretion protein EssB</fullName>
    </submittedName>
</protein>
<dbReference type="Pfam" id="PF10140">
    <property type="entry name" value="YukC"/>
    <property type="match status" value="1"/>
</dbReference>
<dbReference type="OrthoDB" id="4975281at2"/>
<dbReference type="Gene3D" id="1.10.510.10">
    <property type="entry name" value="Transferase(Phosphotransferase) domain 1"/>
    <property type="match status" value="1"/>
</dbReference>
<dbReference type="RefSeq" id="WP_134171443.1">
    <property type="nucleotide sequence ID" value="NZ_SODD01000084.1"/>
</dbReference>
<dbReference type="Proteomes" id="UP000294743">
    <property type="component" value="Unassembled WGS sequence"/>
</dbReference>
<name>A0A4R7Z839_9FIRM</name>
<dbReference type="EMBL" id="SODD01000084">
    <property type="protein sequence ID" value="TDW07792.1"/>
    <property type="molecule type" value="Genomic_DNA"/>
</dbReference>
<proteinExistence type="predicted"/>